<dbReference type="EMBL" id="JAGTJJ010000079">
    <property type="protein sequence ID" value="MDC3988656.1"/>
    <property type="molecule type" value="Genomic_DNA"/>
</dbReference>
<gene>
    <name evidence="1" type="ORF">KEG57_49780</name>
</gene>
<reference evidence="1 2" key="1">
    <citation type="submission" date="2021-04" db="EMBL/GenBank/DDBJ databases">
        <title>Genome analysis of Polyangium sp.</title>
        <authorList>
            <person name="Li Y."/>
            <person name="Wang J."/>
        </authorList>
    </citation>
    <scope>NUCLEOTIDE SEQUENCE [LARGE SCALE GENOMIC DNA]</scope>
    <source>
        <strain evidence="1 2">SDU14</strain>
    </source>
</reference>
<protein>
    <submittedName>
        <fullName evidence="1">Uncharacterized protein</fullName>
    </submittedName>
</protein>
<dbReference type="Proteomes" id="UP001151081">
    <property type="component" value="Unassembled WGS sequence"/>
</dbReference>
<accession>A0A9X4AYD4</accession>
<keyword evidence="2" id="KW-1185">Reference proteome</keyword>
<name>A0A9X4AYD4_9BACT</name>
<sequence length="245" mass="27862">MSILYEIPAVAAQKGPTCWYYAAKMMLRFHELIDAAQRLENEWRSLHLARQVITQLAAEKKRYDNPAVAERLTQMMQREPDGHRRALLREARNKIQSSPSTHRFDILDAFFRDVVRPLPLGNHAYGLPFVAAMLADHGPLYASIHRLGDTLENDYVLDPLMNSRYVYKIETKCRVGGLHAIVVTGVDEANDHVYYRDPNTPHRDTMVAWSTLEKVLNSPGGSLGDSLFGAIECQGCQHRTSRRAF</sequence>
<proteinExistence type="predicted"/>
<dbReference type="AlphaFoldDB" id="A0A9X4AYD4"/>
<comment type="caution">
    <text evidence="1">The sequence shown here is derived from an EMBL/GenBank/DDBJ whole genome shotgun (WGS) entry which is preliminary data.</text>
</comment>
<evidence type="ECO:0000313" key="1">
    <source>
        <dbReference type="EMBL" id="MDC3988656.1"/>
    </source>
</evidence>
<evidence type="ECO:0000313" key="2">
    <source>
        <dbReference type="Proteomes" id="UP001151081"/>
    </source>
</evidence>
<organism evidence="1 2">
    <name type="scientific">Polyangium jinanense</name>
    <dbReference type="NCBI Taxonomy" id="2829994"/>
    <lineage>
        <taxon>Bacteria</taxon>
        <taxon>Pseudomonadati</taxon>
        <taxon>Myxococcota</taxon>
        <taxon>Polyangia</taxon>
        <taxon>Polyangiales</taxon>
        <taxon>Polyangiaceae</taxon>
        <taxon>Polyangium</taxon>
    </lineage>
</organism>
<dbReference type="RefSeq" id="WP_272459855.1">
    <property type="nucleotide sequence ID" value="NZ_JAGTJJ010000079.1"/>
</dbReference>